<dbReference type="AlphaFoldDB" id="Q2LRA4"/>
<organism evidence="1 2">
    <name type="scientific">Syntrophus aciditrophicus (strain SB)</name>
    <dbReference type="NCBI Taxonomy" id="56780"/>
    <lineage>
        <taxon>Bacteria</taxon>
        <taxon>Pseudomonadati</taxon>
        <taxon>Thermodesulfobacteriota</taxon>
        <taxon>Syntrophia</taxon>
        <taxon>Syntrophales</taxon>
        <taxon>Syntrophaceae</taxon>
        <taxon>Syntrophus</taxon>
    </lineage>
</organism>
<dbReference type="eggNOG" id="ENOG5033FBF">
    <property type="taxonomic scope" value="Bacteria"/>
</dbReference>
<dbReference type="InParanoid" id="Q2LRA4"/>
<proteinExistence type="predicted"/>
<sequence length="49" mass="5395">MKSLGLTQEVHLKLFSLSKEEGSGIPGVEVKFVDIRRNTGGEGDFLVLY</sequence>
<accession>Q2LRA4</accession>
<dbReference type="Proteomes" id="UP000001933">
    <property type="component" value="Chromosome"/>
</dbReference>
<dbReference type="KEGG" id="sat:SYN_03416"/>
<dbReference type="EMBL" id="CP000252">
    <property type="protein sequence ID" value="ABC76613.1"/>
    <property type="molecule type" value="Genomic_DNA"/>
</dbReference>
<protein>
    <submittedName>
        <fullName evidence="1">Hypothetical cytosolic protein</fullName>
    </submittedName>
</protein>
<name>Q2LRA4_SYNAS</name>
<reference evidence="1 2" key="1">
    <citation type="journal article" date="2007" name="Proc. Natl. Acad. Sci. U.S.A.">
        <title>The genome of Syntrophus aciditrophicus: life at the thermodynamic limit of microbial growth.</title>
        <authorList>
            <person name="McInerney M.J."/>
            <person name="Rohlin L."/>
            <person name="Mouttaki H."/>
            <person name="Kim U."/>
            <person name="Krupp R.S."/>
            <person name="Rios-Hernandez L."/>
            <person name="Sieber J."/>
            <person name="Struchtemeyer C.G."/>
            <person name="Bhattacharyya A."/>
            <person name="Campbell J.W."/>
            <person name="Gunsalus R.P."/>
        </authorList>
    </citation>
    <scope>NUCLEOTIDE SEQUENCE [LARGE SCALE GENOMIC DNA]</scope>
    <source>
        <strain evidence="1 2">SB</strain>
    </source>
</reference>
<evidence type="ECO:0000313" key="2">
    <source>
        <dbReference type="Proteomes" id="UP000001933"/>
    </source>
</evidence>
<gene>
    <name evidence="1" type="ORF">SYN_03416</name>
</gene>
<dbReference type="HOGENOM" id="CLU_214792_0_0_7"/>
<keyword evidence="2" id="KW-1185">Reference proteome</keyword>
<evidence type="ECO:0000313" key="1">
    <source>
        <dbReference type="EMBL" id="ABC76613.1"/>
    </source>
</evidence>